<dbReference type="PANTHER" id="PTHR42954">
    <property type="entry name" value="FE(2+) TRANSPORT PROTEIN A"/>
    <property type="match status" value="1"/>
</dbReference>
<keyword evidence="1" id="KW-0408">Iron</keyword>
<dbReference type="InterPro" id="IPR038157">
    <property type="entry name" value="FeoA_core_dom"/>
</dbReference>
<dbReference type="SUPFAM" id="SSF50037">
    <property type="entry name" value="C-terminal domain of transcriptional repressors"/>
    <property type="match status" value="1"/>
</dbReference>
<dbReference type="Gene3D" id="2.30.30.90">
    <property type="match status" value="1"/>
</dbReference>
<organism evidence="3 4">
    <name type="scientific">Neglectibacter timonensis</name>
    <dbReference type="NCBI Taxonomy" id="1776382"/>
    <lineage>
        <taxon>Bacteria</taxon>
        <taxon>Bacillati</taxon>
        <taxon>Bacillota</taxon>
        <taxon>Clostridia</taxon>
        <taxon>Eubacteriales</taxon>
        <taxon>Oscillospiraceae</taxon>
        <taxon>Neglectibacter</taxon>
    </lineage>
</organism>
<gene>
    <name evidence="3" type="ORF">NE695_08490</name>
</gene>
<dbReference type="Proteomes" id="UP001524473">
    <property type="component" value="Unassembled WGS sequence"/>
</dbReference>
<evidence type="ECO:0000259" key="2">
    <source>
        <dbReference type="SMART" id="SM00899"/>
    </source>
</evidence>
<proteinExistence type="predicted"/>
<accession>A0ABT1RZE7</accession>
<feature type="domain" description="Ferrous iron transporter FeoA-like" evidence="2">
    <location>
        <begin position="5"/>
        <end position="77"/>
    </location>
</feature>
<dbReference type="EMBL" id="JANFZH010000016">
    <property type="protein sequence ID" value="MCQ4839953.1"/>
    <property type="molecule type" value="Genomic_DNA"/>
</dbReference>
<name>A0ABT1RZE7_9FIRM</name>
<dbReference type="InterPro" id="IPR007167">
    <property type="entry name" value="Fe-transptr_FeoA-like"/>
</dbReference>
<sequence length="100" mass="10614">MQNRISLGNLKEGETAVVRELSAGGSLRRRLQDIGLIKGTRVECIGISPMGDPAAYLIRGAVIALRSEDAAGIFVDDVGGTCVRRSNRLLTKNAGSMVTE</sequence>
<evidence type="ECO:0000256" key="1">
    <source>
        <dbReference type="ARBA" id="ARBA00023004"/>
    </source>
</evidence>
<evidence type="ECO:0000313" key="3">
    <source>
        <dbReference type="EMBL" id="MCQ4839953.1"/>
    </source>
</evidence>
<evidence type="ECO:0000313" key="4">
    <source>
        <dbReference type="Proteomes" id="UP001524473"/>
    </source>
</evidence>
<dbReference type="RefSeq" id="WP_082942295.1">
    <property type="nucleotide sequence ID" value="NZ_CABKVV010000014.1"/>
</dbReference>
<protein>
    <submittedName>
        <fullName evidence="3">Ferrous iron transport protein A</fullName>
    </submittedName>
</protein>
<dbReference type="InterPro" id="IPR008988">
    <property type="entry name" value="Transcriptional_repressor_C"/>
</dbReference>
<dbReference type="SMART" id="SM00899">
    <property type="entry name" value="FeoA"/>
    <property type="match status" value="1"/>
</dbReference>
<dbReference type="PANTHER" id="PTHR42954:SF2">
    <property type="entry name" value="FE(2+) TRANSPORT PROTEIN A"/>
    <property type="match status" value="1"/>
</dbReference>
<reference evidence="3 4" key="1">
    <citation type="submission" date="2022-06" db="EMBL/GenBank/DDBJ databases">
        <title>Isolation of gut microbiota from human fecal samples.</title>
        <authorList>
            <person name="Pamer E.G."/>
            <person name="Barat B."/>
            <person name="Waligurski E."/>
            <person name="Medina S."/>
            <person name="Paddock L."/>
            <person name="Mostad J."/>
        </authorList>
    </citation>
    <scope>NUCLEOTIDE SEQUENCE [LARGE SCALE GENOMIC DNA]</scope>
    <source>
        <strain evidence="3 4">DFI.9.73</strain>
    </source>
</reference>
<comment type="caution">
    <text evidence="3">The sequence shown here is derived from an EMBL/GenBank/DDBJ whole genome shotgun (WGS) entry which is preliminary data.</text>
</comment>
<dbReference type="GeneID" id="90533539"/>
<keyword evidence="4" id="KW-1185">Reference proteome</keyword>
<dbReference type="Pfam" id="PF04023">
    <property type="entry name" value="FeoA"/>
    <property type="match status" value="1"/>
</dbReference>
<dbReference type="InterPro" id="IPR052713">
    <property type="entry name" value="FeoA"/>
</dbReference>